<gene>
    <name evidence="3" type="ORF">LCGC14_2668940</name>
</gene>
<dbReference type="NCBIfam" id="TIGR01088">
    <property type="entry name" value="aroQ"/>
    <property type="match status" value="1"/>
</dbReference>
<name>A0A0F8ZPP8_9ZZZZ</name>
<dbReference type="GO" id="GO:0003855">
    <property type="term" value="F:3-dehydroquinate dehydratase activity"/>
    <property type="evidence" value="ECO:0007669"/>
    <property type="project" value="UniProtKB-EC"/>
</dbReference>
<dbReference type="PIRSF" id="PIRSF001399">
    <property type="entry name" value="DHquinase_II"/>
    <property type="match status" value="1"/>
</dbReference>
<reference evidence="3" key="1">
    <citation type="journal article" date="2015" name="Nature">
        <title>Complex archaea that bridge the gap between prokaryotes and eukaryotes.</title>
        <authorList>
            <person name="Spang A."/>
            <person name="Saw J.H."/>
            <person name="Jorgensen S.L."/>
            <person name="Zaremba-Niedzwiedzka K."/>
            <person name="Martijn J."/>
            <person name="Lind A.E."/>
            <person name="van Eijk R."/>
            <person name="Schleper C."/>
            <person name="Guy L."/>
            <person name="Ettema T.J."/>
        </authorList>
    </citation>
    <scope>NUCLEOTIDE SEQUENCE</scope>
</reference>
<dbReference type="AlphaFoldDB" id="A0A0F8ZPP8"/>
<dbReference type="HAMAP" id="MF_00169">
    <property type="entry name" value="AroQ"/>
    <property type="match status" value="1"/>
</dbReference>
<dbReference type="InterPro" id="IPR036441">
    <property type="entry name" value="DHquinase_II_sf"/>
</dbReference>
<dbReference type="PANTHER" id="PTHR21272">
    <property type="entry name" value="CATABOLIC 3-DEHYDROQUINASE"/>
    <property type="match status" value="1"/>
</dbReference>
<dbReference type="Gene3D" id="3.40.50.9100">
    <property type="entry name" value="Dehydroquinase, class II"/>
    <property type="match status" value="1"/>
</dbReference>
<evidence type="ECO:0000256" key="1">
    <source>
        <dbReference type="ARBA" id="ARBA00012060"/>
    </source>
</evidence>
<comment type="caution">
    <text evidence="3">The sequence shown here is derived from an EMBL/GenBank/DDBJ whole genome shotgun (WGS) entry which is preliminary data.</text>
</comment>
<dbReference type="PROSITE" id="PS01029">
    <property type="entry name" value="DEHYDROQUINASE_II"/>
    <property type="match status" value="1"/>
</dbReference>
<organism evidence="3">
    <name type="scientific">marine sediment metagenome</name>
    <dbReference type="NCBI Taxonomy" id="412755"/>
    <lineage>
        <taxon>unclassified sequences</taxon>
        <taxon>metagenomes</taxon>
        <taxon>ecological metagenomes</taxon>
    </lineage>
</organism>
<dbReference type="NCBIfam" id="NF003805">
    <property type="entry name" value="PRK05395.1-2"/>
    <property type="match status" value="1"/>
</dbReference>
<dbReference type="PANTHER" id="PTHR21272:SF3">
    <property type="entry name" value="CATABOLIC 3-DEHYDROQUINASE"/>
    <property type="match status" value="1"/>
</dbReference>
<dbReference type="EC" id="4.2.1.10" evidence="1"/>
<dbReference type="SUPFAM" id="SSF52304">
    <property type="entry name" value="Type II 3-dehydroquinate dehydratase"/>
    <property type="match status" value="1"/>
</dbReference>
<protein>
    <recommendedName>
        <fullName evidence="1">3-dehydroquinate dehydratase</fullName>
        <ecNumber evidence="1">4.2.1.10</ecNumber>
    </recommendedName>
</protein>
<dbReference type="Pfam" id="PF01220">
    <property type="entry name" value="DHquinase_II"/>
    <property type="match status" value="1"/>
</dbReference>
<dbReference type="NCBIfam" id="NF003806">
    <property type="entry name" value="PRK05395.1-3"/>
    <property type="match status" value="1"/>
</dbReference>
<dbReference type="NCBIfam" id="NF003807">
    <property type="entry name" value="PRK05395.1-4"/>
    <property type="match status" value="1"/>
</dbReference>
<evidence type="ECO:0000313" key="3">
    <source>
        <dbReference type="EMBL" id="KKK95823.1"/>
    </source>
</evidence>
<dbReference type="EMBL" id="LAZR01046740">
    <property type="protein sequence ID" value="KKK95823.1"/>
    <property type="molecule type" value="Genomic_DNA"/>
</dbReference>
<dbReference type="InterPro" id="IPR001874">
    <property type="entry name" value="DHquinase_II"/>
</dbReference>
<accession>A0A0F8ZPP8</accession>
<dbReference type="InterPro" id="IPR018509">
    <property type="entry name" value="DHquinase_II_CS"/>
</dbReference>
<evidence type="ECO:0000256" key="2">
    <source>
        <dbReference type="ARBA" id="ARBA00023239"/>
    </source>
</evidence>
<proteinExistence type="inferred from homology"/>
<dbReference type="CDD" id="cd00466">
    <property type="entry name" value="DHQase_II"/>
    <property type="match status" value="1"/>
</dbReference>
<keyword evidence="2" id="KW-0456">Lyase</keyword>
<sequence length="148" mass="16018">MRILLINGPNLNTLGQREPEVYGSVTLSQIEHRVRGRAAELGAELTAFQSNSEGDIIDFLQREASGADGAIINPGALTHYSLALRDALAAAVDLPFVEVHISNIYAREEFRHHSVLADLAVGQVSGLGWRGYLAALESLVGILKERSE</sequence>
<dbReference type="GO" id="GO:0019631">
    <property type="term" value="P:quinate catabolic process"/>
    <property type="evidence" value="ECO:0007669"/>
    <property type="project" value="TreeGrafter"/>
</dbReference>